<feature type="region of interest" description="Disordered" evidence="1">
    <location>
        <begin position="111"/>
        <end position="150"/>
    </location>
</feature>
<reference evidence="2" key="1">
    <citation type="journal article" date="2021" name="Nat. Commun.">
        <title>Genomic analyses provide insights into spinach domestication and the genetic basis of agronomic traits.</title>
        <authorList>
            <person name="Cai X."/>
            <person name="Sun X."/>
            <person name="Xu C."/>
            <person name="Sun H."/>
            <person name="Wang X."/>
            <person name="Ge C."/>
            <person name="Zhang Z."/>
            <person name="Wang Q."/>
            <person name="Fei Z."/>
            <person name="Jiao C."/>
            <person name="Wang Q."/>
        </authorList>
    </citation>
    <scope>NUCLEOTIDE SEQUENCE [LARGE SCALE GENOMIC DNA]</scope>
    <source>
        <strain evidence="2">cv. Varoflay</strain>
    </source>
</reference>
<gene>
    <name evidence="3" type="primary">LOC110788952</name>
</gene>
<feature type="compositionally biased region" description="Low complexity" evidence="1">
    <location>
        <begin position="137"/>
        <end position="150"/>
    </location>
</feature>
<name>A0A9R0JWN1_SPIOL</name>
<keyword evidence="2" id="KW-1185">Reference proteome</keyword>
<evidence type="ECO:0000256" key="1">
    <source>
        <dbReference type="SAM" id="MobiDB-lite"/>
    </source>
</evidence>
<feature type="compositionally biased region" description="Basic and acidic residues" evidence="1">
    <location>
        <begin position="127"/>
        <end position="136"/>
    </location>
</feature>
<organism evidence="2 3">
    <name type="scientific">Spinacia oleracea</name>
    <name type="common">Spinach</name>
    <dbReference type="NCBI Taxonomy" id="3562"/>
    <lineage>
        <taxon>Eukaryota</taxon>
        <taxon>Viridiplantae</taxon>
        <taxon>Streptophyta</taxon>
        <taxon>Embryophyta</taxon>
        <taxon>Tracheophyta</taxon>
        <taxon>Spermatophyta</taxon>
        <taxon>Magnoliopsida</taxon>
        <taxon>eudicotyledons</taxon>
        <taxon>Gunneridae</taxon>
        <taxon>Pentapetalae</taxon>
        <taxon>Caryophyllales</taxon>
        <taxon>Chenopodiaceae</taxon>
        <taxon>Chenopodioideae</taxon>
        <taxon>Anserineae</taxon>
        <taxon>Spinacia</taxon>
    </lineage>
</organism>
<dbReference type="PANTHER" id="PTHR37182">
    <property type="entry name" value="F24J8.11 PROTEIN"/>
    <property type="match status" value="1"/>
</dbReference>
<dbReference type="PANTHER" id="PTHR37182:SF2">
    <property type="entry name" value="F24J8.11 PROTEIN"/>
    <property type="match status" value="1"/>
</dbReference>
<dbReference type="KEGG" id="soe:110788952"/>
<feature type="region of interest" description="Disordered" evidence="1">
    <location>
        <begin position="86"/>
        <end position="105"/>
    </location>
</feature>
<sequence length="150" mass="16019">MSQALTTISSLITRTSSLTVSKPNKTPTPCLDVRMISLPPKISVSVEAPTGLSPVPRRNAIVLGIAVGIAGAFWGLNVCENAWAAARRPPPQQVEKEKKDPNVSGVLAKVLASKKRKEAMKQQMAMQRERGKKVDDSSTSSPPSQESSPS</sequence>
<proteinExistence type="predicted"/>
<dbReference type="AlphaFoldDB" id="A0A9R0JWN1"/>
<reference evidence="3" key="2">
    <citation type="submission" date="2025-08" db="UniProtKB">
        <authorList>
            <consortium name="RefSeq"/>
        </authorList>
    </citation>
    <scope>IDENTIFICATION</scope>
    <source>
        <tissue evidence="3">Leaf</tissue>
    </source>
</reference>
<dbReference type="RefSeq" id="XP_021849285.1">
    <property type="nucleotide sequence ID" value="XM_021993593.2"/>
</dbReference>
<dbReference type="Proteomes" id="UP000813463">
    <property type="component" value="Chromosome 3"/>
</dbReference>
<dbReference type="OrthoDB" id="785928at2759"/>
<accession>A0A9R0JWN1</accession>
<evidence type="ECO:0000313" key="3">
    <source>
        <dbReference type="RefSeq" id="XP_021849285.1"/>
    </source>
</evidence>
<evidence type="ECO:0008006" key="4">
    <source>
        <dbReference type="Google" id="ProtNLM"/>
    </source>
</evidence>
<protein>
    <recommendedName>
        <fullName evidence="4">Transmembrane protein</fullName>
    </recommendedName>
</protein>
<evidence type="ECO:0000313" key="2">
    <source>
        <dbReference type="Proteomes" id="UP000813463"/>
    </source>
</evidence>
<dbReference type="GeneID" id="110788952"/>